<proteinExistence type="predicted"/>
<gene>
    <name evidence="3" type="ORF">BaRGS_00030897</name>
</gene>
<accession>A0ABD0JSY7</accession>
<name>A0ABD0JSY7_9CAEN</name>
<evidence type="ECO:0000313" key="3">
    <source>
        <dbReference type="EMBL" id="KAK7477901.1"/>
    </source>
</evidence>
<dbReference type="InterPro" id="IPR002931">
    <property type="entry name" value="Transglutaminase-like"/>
</dbReference>
<dbReference type="AlphaFoldDB" id="A0ABD0JSY7"/>
<dbReference type="Gene3D" id="3.10.620.30">
    <property type="match status" value="1"/>
</dbReference>
<dbReference type="PANTHER" id="PTHR46333">
    <property type="entry name" value="CYTOKINESIS PROTEIN 3"/>
    <property type="match status" value="1"/>
</dbReference>
<keyword evidence="4" id="KW-1185">Reference proteome</keyword>
<feature type="compositionally biased region" description="Polar residues" evidence="1">
    <location>
        <begin position="16"/>
        <end position="25"/>
    </location>
</feature>
<evidence type="ECO:0000313" key="4">
    <source>
        <dbReference type="Proteomes" id="UP001519460"/>
    </source>
</evidence>
<dbReference type="SMART" id="SM00460">
    <property type="entry name" value="TGc"/>
    <property type="match status" value="1"/>
</dbReference>
<dbReference type="Proteomes" id="UP001519460">
    <property type="component" value="Unassembled WGS sequence"/>
</dbReference>
<dbReference type="Pfam" id="PF23265">
    <property type="entry name" value="Ig-like_KY"/>
    <property type="match status" value="1"/>
</dbReference>
<evidence type="ECO:0000259" key="2">
    <source>
        <dbReference type="SMART" id="SM00460"/>
    </source>
</evidence>
<dbReference type="Pfam" id="PF01841">
    <property type="entry name" value="Transglut_core"/>
    <property type="match status" value="1"/>
</dbReference>
<feature type="domain" description="Transglutaminase-like" evidence="2">
    <location>
        <begin position="115"/>
        <end position="185"/>
    </location>
</feature>
<organism evidence="3 4">
    <name type="scientific">Batillaria attramentaria</name>
    <dbReference type="NCBI Taxonomy" id="370345"/>
    <lineage>
        <taxon>Eukaryota</taxon>
        <taxon>Metazoa</taxon>
        <taxon>Spiralia</taxon>
        <taxon>Lophotrochozoa</taxon>
        <taxon>Mollusca</taxon>
        <taxon>Gastropoda</taxon>
        <taxon>Caenogastropoda</taxon>
        <taxon>Sorbeoconcha</taxon>
        <taxon>Cerithioidea</taxon>
        <taxon>Batillariidae</taxon>
        <taxon>Batillaria</taxon>
    </lineage>
</organism>
<dbReference type="InterPro" id="IPR052557">
    <property type="entry name" value="CAP/Cytokinesis_protein"/>
</dbReference>
<dbReference type="InterPro" id="IPR038765">
    <property type="entry name" value="Papain-like_cys_pep_sf"/>
</dbReference>
<feature type="region of interest" description="Disordered" evidence="1">
    <location>
        <begin position="1"/>
        <end position="36"/>
    </location>
</feature>
<sequence length="560" mass="62465">MGCLSSKESSPPGGRKTSSTQTNHAEINPSLKPPKRKRCRLITDPTVFKDTDNRARRAPASVTTSVQSLASYLTSQCHEDIHKVRAIFCWLAANITYDTRSKSSGPRRPQDAESVLRSRMAVCQGYAELCLALCNAVSVPCLLVQGFAKGVDHDFDSVYKEDTEINHAWNLVQIQGEWRPLDCTWGAGSMERGGNFKREFTEHWFLTDPEDFLPTHFPYMDSDLASSRQYQLVSRPIDLQQFSATVKPENAALKVGLQFLTHTRTVINVKNDVTVKVKVKSGRSPLESVTAYLAPPDSPNKEDRSGVVTSLKDDGTCSVYVRPPANGKYLLVIMGRSQEQAGTTLYQFVTYVIECHRQKPVQHPFPDKSGMWGRLYPMATECGLKKTKNAPVQFETRTGHVTVPIPLAKAGVTVQPELYHALNMRTDLARYTMTEYTEDGAIHYGPSAPCWQAADLLLYSNKDIKDCPQFPQAYTFAHTHKVRLLQPQSSTVAQGVKTVYRIHAPTLAKVKVAGTEMTLKRNAWEAEVTPKPGDREISIYGAIDKQARTLNGLYKFEVSS</sequence>
<evidence type="ECO:0000256" key="1">
    <source>
        <dbReference type="SAM" id="MobiDB-lite"/>
    </source>
</evidence>
<dbReference type="EMBL" id="JACVVK020000339">
    <property type="protein sequence ID" value="KAK7477901.1"/>
    <property type="molecule type" value="Genomic_DNA"/>
</dbReference>
<dbReference type="PANTHER" id="PTHR46333:SF2">
    <property type="entry name" value="CYTOKINESIS PROTEIN 3"/>
    <property type="match status" value="1"/>
</dbReference>
<protein>
    <recommendedName>
        <fullName evidence="2">Transglutaminase-like domain-containing protein</fullName>
    </recommendedName>
</protein>
<dbReference type="InterPro" id="IPR056564">
    <property type="entry name" value="Ig-like_KY"/>
</dbReference>
<comment type="caution">
    <text evidence="3">The sequence shown here is derived from an EMBL/GenBank/DDBJ whole genome shotgun (WGS) entry which is preliminary data.</text>
</comment>
<dbReference type="SUPFAM" id="SSF54001">
    <property type="entry name" value="Cysteine proteinases"/>
    <property type="match status" value="1"/>
</dbReference>
<reference evidence="3 4" key="1">
    <citation type="journal article" date="2023" name="Sci. Data">
        <title>Genome assembly of the Korean intertidal mud-creeper Batillaria attramentaria.</title>
        <authorList>
            <person name="Patra A.K."/>
            <person name="Ho P.T."/>
            <person name="Jun S."/>
            <person name="Lee S.J."/>
            <person name="Kim Y."/>
            <person name="Won Y.J."/>
        </authorList>
    </citation>
    <scope>NUCLEOTIDE SEQUENCE [LARGE SCALE GENOMIC DNA]</scope>
    <source>
        <strain evidence="3">Wonlab-2016</strain>
    </source>
</reference>